<dbReference type="GO" id="GO:0045087">
    <property type="term" value="P:innate immune response"/>
    <property type="evidence" value="ECO:0007669"/>
    <property type="project" value="UniProtKB-KW"/>
</dbReference>
<dbReference type="GeneID" id="122130477"/>
<evidence type="ECO:0000256" key="8">
    <source>
        <dbReference type="PROSITE-ProRule" id="PRU00047"/>
    </source>
</evidence>
<dbReference type="OrthoDB" id="8964145at2759"/>
<feature type="compositionally biased region" description="Low complexity" evidence="9">
    <location>
        <begin position="60"/>
        <end position="75"/>
    </location>
</feature>
<dbReference type="Pfam" id="PF17779">
    <property type="entry name" value="WHD_NOD2"/>
    <property type="match status" value="1"/>
</dbReference>
<evidence type="ECO:0000256" key="9">
    <source>
        <dbReference type="SAM" id="MobiDB-lite"/>
    </source>
</evidence>
<keyword evidence="8" id="KW-0862">Zinc</keyword>
<keyword evidence="8" id="KW-0863">Zinc-finger</keyword>
<evidence type="ECO:0000259" key="11">
    <source>
        <dbReference type="PROSITE" id="PS50837"/>
    </source>
</evidence>
<dbReference type="GO" id="GO:0005737">
    <property type="term" value="C:cytoplasm"/>
    <property type="evidence" value="ECO:0007669"/>
    <property type="project" value="UniProtKB-SubCell"/>
</dbReference>
<keyword evidence="4" id="KW-0547">Nucleotide-binding</keyword>
<feature type="region of interest" description="Disordered" evidence="9">
    <location>
        <begin position="454"/>
        <end position="489"/>
    </location>
</feature>
<feature type="region of interest" description="Disordered" evidence="9">
    <location>
        <begin position="311"/>
        <end position="436"/>
    </location>
</feature>
<dbReference type="InterPro" id="IPR041075">
    <property type="entry name" value="NOD1/2_WH"/>
</dbReference>
<organism evidence="12 13">
    <name type="scientific">Clupea harengus</name>
    <name type="common">Atlantic herring</name>
    <dbReference type="NCBI Taxonomy" id="7950"/>
    <lineage>
        <taxon>Eukaryota</taxon>
        <taxon>Metazoa</taxon>
        <taxon>Chordata</taxon>
        <taxon>Craniata</taxon>
        <taxon>Vertebrata</taxon>
        <taxon>Euteleostomi</taxon>
        <taxon>Actinopterygii</taxon>
        <taxon>Neopterygii</taxon>
        <taxon>Teleostei</taxon>
        <taxon>Clupei</taxon>
        <taxon>Clupeiformes</taxon>
        <taxon>Clupeoidei</taxon>
        <taxon>Clupeidae</taxon>
        <taxon>Clupea</taxon>
    </lineage>
</organism>
<keyword evidence="7" id="KW-0395">Inflammatory response</keyword>
<dbReference type="InterPro" id="IPR041267">
    <property type="entry name" value="NLRP_HD2"/>
</dbReference>
<sequence>MEEIELTLKLRVEGFDYVVYATSDTALKCFSCGGAGHIGRYCPGKNANTEKEKTPAKTNESSTVVPPVTEVEPSVDGPEGSGLERDFLIVLGPEAVAGESVVMEPAVAIFVAEELAAAGSCEPGNKKGPSIQTLTVPQTSVDVVEAIDIDPVFKAPVKRKMGPEINKPSAHMHRTPPYCLAMEYIPNLIKLADWVISRCKVVKGNEKQTDRLAEKVASLKKVLSSLQAQDPSHTHPQALKEQLAKLQTCFRDAEELLIKYGKKNSVDRVFNAKAIEEDFKGMFQRLDDVRQQLSLFLQVEQRDIVVRSEQKIDSIQDTGSRSEQKIDSIQDTGSRSEQKIDSIQDTQSRAEQKLDSIQDTGSRSEQKIDSIQDTGSRSEQKIDSIQDTGSRSEQKIDSIQDTGSRSEQKIDSIQDTGSRSEQKIDSIQDTGSRSEQKIDSIQETLGMLIVKVKGPETPSPAASPQDAGPGVSPPATPPQDPDHTSKINEYKTSVCSTYKKVKEYNSLAGENVLLDDRYTELLIVETHRKQREREEEIRCRGEDHQQVLKTRASEAYSRITVDQLFKPDKDGDVPKAVIMQGNSGYGKSFTVQKIMYDWASGRVFKDLFHLVLHLKCKELNEISEACSLVDLLSVTNETAEVLKDSKMKVLFLIDGFDELKFSFEKTSTVPPKDPFREAPVEAILGALLKGLLLPKCFLLVTTRSTASDKLSKLLSGSQRFTDILGFTEEGVREYFHSFFKNEELLAKKAFDCVKTNETLYTACFIPVICWITCTVFREQEEKGMDITKGLQTPTSIFEHFVSTLLDHHSQGLSQPETLLRRLGQLAERGLQEHQVLFDEKSLSEAFPDPSQATEYNPFLCECLLKSTVSKERMYSFMHLSFQEFFAARQYLMLENKEEALGKLQELLGNVGSFKPVVQFLFGLSNRGIDTHLKKQSWASIQAFLQEWLLSVLEKHRMHKEGMLQIHRGMFEDILHILHCLYELHEEEFVKRAMGVWGEVKFDFIPLTRTDCWVLLYCLQCCPTIRSLKLHECNITADKLRMLQPALSRCEELG</sequence>
<dbReference type="Pfam" id="PF05729">
    <property type="entry name" value="NACHT"/>
    <property type="match status" value="1"/>
</dbReference>
<dbReference type="InterPro" id="IPR059179">
    <property type="entry name" value="MLKL-like_MCAfunc"/>
</dbReference>
<dbReference type="Pfam" id="PF14484">
    <property type="entry name" value="FISNA"/>
    <property type="match status" value="1"/>
</dbReference>
<evidence type="ECO:0000313" key="12">
    <source>
        <dbReference type="Proteomes" id="UP000515152"/>
    </source>
</evidence>
<feature type="domain" description="NACHT" evidence="11">
    <location>
        <begin position="575"/>
        <end position="706"/>
    </location>
</feature>
<dbReference type="InterPro" id="IPR007111">
    <property type="entry name" value="NACHT_NTPase"/>
</dbReference>
<dbReference type="KEGG" id="char:122130477"/>
<gene>
    <name evidence="13" type="primary">LOC122130477</name>
</gene>
<accession>A0A8M1KH29</accession>
<keyword evidence="2" id="KW-0963">Cytoplasm</keyword>
<evidence type="ECO:0000256" key="3">
    <source>
        <dbReference type="ARBA" id="ARBA00022737"/>
    </source>
</evidence>
<dbReference type="InterPro" id="IPR029495">
    <property type="entry name" value="NACHT-assoc"/>
</dbReference>
<evidence type="ECO:0000256" key="5">
    <source>
        <dbReference type="ARBA" id="ARBA00022840"/>
    </source>
</evidence>
<dbReference type="InterPro" id="IPR054000">
    <property type="entry name" value="MLKL_N"/>
</dbReference>
<evidence type="ECO:0000313" key="13">
    <source>
        <dbReference type="RefSeq" id="XP_042561129.1"/>
    </source>
</evidence>
<dbReference type="SMART" id="SM01288">
    <property type="entry name" value="FISNA"/>
    <property type="match status" value="1"/>
</dbReference>
<keyword evidence="8" id="KW-0479">Metal-binding</keyword>
<evidence type="ECO:0000256" key="2">
    <source>
        <dbReference type="ARBA" id="ARBA00022490"/>
    </source>
</evidence>
<dbReference type="RefSeq" id="XP_042561129.1">
    <property type="nucleotide sequence ID" value="XM_042705195.1"/>
</dbReference>
<proteinExistence type="predicted"/>
<keyword evidence="12" id="KW-1185">Reference proteome</keyword>
<reference evidence="13" key="1">
    <citation type="submission" date="2025-08" db="UniProtKB">
        <authorList>
            <consortium name="RefSeq"/>
        </authorList>
    </citation>
    <scope>IDENTIFICATION</scope>
</reference>
<dbReference type="PROSITE" id="PS50837">
    <property type="entry name" value="NACHT"/>
    <property type="match status" value="1"/>
</dbReference>
<dbReference type="PANTHER" id="PTHR45690:SF19">
    <property type="entry name" value="NACHT, LRR AND PYD DOMAINS-CONTAINING PROTEIN 3"/>
    <property type="match status" value="1"/>
</dbReference>
<evidence type="ECO:0000256" key="1">
    <source>
        <dbReference type="ARBA" id="ARBA00004496"/>
    </source>
</evidence>
<evidence type="ECO:0000256" key="7">
    <source>
        <dbReference type="ARBA" id="ARBA00023198"/>
    </source>
</evidence>
<protein>
    <submittedName>
        <fullName evidence="13">NACHT, LRR and PYD domains-containing protein 1-like</fullName>
    </submittedName>
</protein>
<dbReference type="InterPro" id="IPR050637">
    <property type="entry name" value="NLRP_innate_immun_reg"/>
</dbReference>
<evidence type="ECO:0000256" key="4">
    <source>
        <dbReference type="ARBA" id="ARBA00022741"/>
    </source>
</evidence>
<evidence type="ECO:0000259" key="10">
    <source>
        <dbReference type="PROSITE" id="PS50158"/>
    </source>
</evidence>
<keyword evidence="6" id="KW-0832">Ubl conjugation</keyword>
<name>A0A8M1KH29_CLUHA</name>
<dbReference type="Pfam" id="PF17776">
    <property type="entry name" value="NLRC4_HD2"/>
    <property type="match status" value="1"/>
</dbReference>
<feature type="compositionally biased region" description="Basic and acidic residues" evidence="9">
    <location>
        <begin position="480"/>
        <end position="489"/>
    </location>
</feature>
<comment type="subcellular location">
    <subcellularLocation>
        <location evidence="1">Cytoplasm</location>
    </subcellularLocation>
</comment>
<keyword evidence="5" id="KW-0067">ATP-binding</keyword>
<evidence type="ECO:0000256" key="6">
    <source>
        <dbReference type="ARBA" id="ARBA00022843"/>
    </source>
</evidence>
<dbReference type="GO" id="GO:0005524">
    <property type="term" value="F:ATP binding"/>
    <property type="evidence" value="ECO:0007669"/>
    <property type="project" value="UniProtKB-KW"/>
</dbReference>
<dbReference type="Proteomes" id="UP000515152">
    <property type="component" value="Unplaced"/>
</dbReference>
<dbReference type="Pfam" id="PF22215">
    <property type="entry name" value="MLKL_N"/>
    <property type="match status" value="1"/>
</dbReference>
<dbReference type="PROSITE" id="PS50158">
    <property type="entry name" value="ZF_CCHC"/>
    <property type="match status" value="1"/>
</dbReference>
<feature type="domain" description="CCHC-type" evidence="10">
    <location>
        <begin position="28"/>
        <end position="43"/>
    </location>
</feature>
<dbReference type="CDD" id="cd21037">
    <property type="entry name" value="MLKL_NTD"/>
    <property type="match status" value="1"/>
</dbReference>
<dbReference type="PANTHER" id="PTHR45690">
    <property type="entry name" value="NACHT, LRR AND PYD DOMAINS-CONTAINING PROTEIN 12"/>
    <property type="match status" value="1"/>
</dbReference>
<dbReference type="InterPro" id="IPR001878">
    <property type="entry name" value="Znf_CCHC"/>
</dbReference>
<dbReference type="GO" id="GO:0003676">
    <property type="term" value="F:nucleic acid binding"/>
    <property type="evidence" value="ECO:0007669"/>
    <property type="project" value="InterPro"/>
</dbReference>
<feature type="region of interest" description="Disordered" evidence="9">
    <location>
        <begin position="48"/>
        <end position="79"/>
    </location>
</feature>
<dbReference type="AlphaFoldDB" id="A0A8M1KH29"/>
<keyword evidence="3" id="KW-0677">Repeat</keyword>
<dbReference type="GO" id="GO:0008270">
    <property type="term" value="F:zinc ion binding"/>
    <property type="evidence" value="ECO:0007669"/>
    <property type="project" value="UniProtKB-KW"/>
</dbReference>